<evidence type="ECO:0000313" key="2">
    <source>
        <dbReference type="EMBL" id="ALE19118.1"/>
    </source>
</evidence>
<feature type="region of interest" description="Disordered" evidence="1">
    <location>
        <begin position="18"/>
        <end position="47"/>
    </location>
</feature>
<name>A0A0M4MXX6_9ACTN</name>
<dbReference type="Proteomes" id="UP000068137">
    <property type="component" value="Chromosome"/>
</dbReference>
<sequence length="122" mass="13886">MVVAGYPITLWITENKRHHEPAGGHHAEETTAPRVGEVRRHHRRLPTHIDRHVTEERNNPCQQRREGNGRLAVAGNAHRQHRHHHADHKPHEEGWQPGAGTHIHHPVAAGDNIPHLGHHCPH</sequence>
<feature type="compositionally biased region" description="Basic residues" evidence="1">
    <location>
        <begin position="78"/>
        <end position="88"/>
    </location>
</feature>
<proteinExistence type="predicted"/>
<organism evidence="2 3">
    <name type="scientific">Lawsonella clevelandensis</name>
    <dbReference type="NCBI Taxonomy" id="1528099"/>
    <lineage>
        <taxon>Bacteria</taxon>
        <taxon>Bacillati</taxon>
        <taxon>Actinomycetota</taxon>
        <taxon>Actinomycetes</taxon>
        <taxon>Mycobacteriales</taxon>
        <taxon>Lawsonellaceae</taxon>
        <taxon>Lawsonella</taxon>
    </lineage>
</organism>
<dbReference type="AlphaFoldDB" id="A0A0M4MXX6"/>
<dbReference type="STRING" id="1528099.AL705_05365"/>
<reference evidence="2 3" key="1">
    <citation type="journal article" date="2015" name="Genome Announc.">
        <title>Complete Genome Sequences for Two Strains of a Novel Fastidious, Partially Acid-Fast, Gram-Positive Corynebacterineae Bacterium, Derived from Human Clinical Samples.</title>
        <authorList>
            <person name="Nicholson A.C."/>
            <person name="Bell M."/>
            <person name="Humrighouse B.W."/>
            <person name="McQuiston J.R."/>
        </authorList>
    </citation>
    <scope>NUCLEOTIDE SEQUENCE [LARGE SCALE GENOMIC DNA]</scope>
    <source>
        <strain evidence="2 3">X1698</strain>
    </source>
</reference>
<evidence type="ECO:0000256" key="1">
    <source>
        <dbReference type="SAM" id="MobiDB-lite"/>
    </source>
</evidence>
<feature type="compositionally biased region" description="Basic and acidic residues" evidence="1">
    <location>
        <begin position="18"/>
        <end position="31"/>
    </location>
</feature>
<protein>
    <submittedName>
        <fullName evidence="2">Uncharacterized protein</fullName>
    </submittedName>
</protein>
<evidence type="ECO:0000313" key="3">
    <source>
        <dbReference type="Proteomes" id="UP000068137"/>
    </source>
</evidence>
<dbReference type="EMBL" id="CP012390">
    <property type="protein sequence ID" value="ALE19118.1"/>
    <property type="molecule type" value="Genomic_DNA"/>
</dbReference>
<gene>
    <name evidence="2" type="ORF">AL705_05365</name>
</gene>
<feature type="region of interest" description="Disordered" evidence="1">
    <location>
        <begin position="75"/>
        <end position="105"/>
    </location>
</feature>
<dbReference type="KEGG" id="cbq:AL705_05365"/>
<accession>A0A0M4MXX6</accession>